<proteinExistence type="predicted"/>
<sequence length="170" mass="17700">MSAWVFTIRPVPRRMTPMGELRGLDLLLEFAVAPIPGRQVSFSWGEEAGRHWQRITASPPGRPLFGSNQPGGGAPNIQAAPTAPATKVGISPRRSSTAHRARSSPPGPASPRPPGRRRGRSSARRPRTGAQSATGPPPTHGAKGAPAIPGQAANDPSVSRRASGPRGKPA</sequence>
<evidence type="ECO:0000313" key="3">
    <source>
        <dbReference type="Proteomes" id="UP001066276"/>
    </source>
</evidence>
<dbReference type="AlphaFoldDB" id="A0AAV7KRR9"/>
<keyword evidence="3" id="KW-1185">Reference proteome</keyword>
<name>A0AAV7KRR9_PLEWA</name>
<comment type="caution">
    <text evidence="2">The sequence shown here is derived from an EMBL/GenBank/DDBJ whole genome shotgun (WGS) entry which is preliminary data.</text>
</comment>
<feature type="region of interest" description="Disordered" evidence="1">
    <location>
        <begin position="55"/>
        <end position="170"/>
    </location>
</feature>
<dbReference type="EMBL" id="JANPWB010000016">
    <property type="protein sequence ID" value="KAJ1081367.1"/>
    <property type="molecule type" value="Genomic_DNA"/>
</dbReference>
<dbReference type="Proteomes" id="UP001066276">
    <property type="component" value="Chromosome 12"/>
</dbReference>
<evidence type="ECO:0000313" key="2">
    <source>
        <dbReference type="EMBL" id="KAJ1081367.1"/>
    </source>
</evidence>
<protein>
    <submittedName>
        <fullName evidence="2">Uncharacterized protein</fullName>
    </submittedName>
</protein>
<gene>
    <name evidence="2" type="ORF">NDU88_001549</name>
</gene>
<feature type="compositionally biased region" description="Basic residues" evidence="1">
    <location>
        <begin position="114"/>
        <end position="127"/>
    </location>
</feature>
<organism evidence="2 3">
    <name type="scientific">Pleurodeles waltl</name>
    <name type="common">Iberian ribbed newt</name>
    <dbReference type="NCBI Taxonomy" id="8319"/>
    <lineage>
        <taxon>Eukaryota</taxon>
        <taxon>Metazoa</taxon>
        <taxon>Chordata</taxon>
        <taxon>Craniata</taxon>
        <taxon>Vertebrata</taxon>
        <taxon>Euteleostomi</taxon>
        <taxon>Amphibia</taxon>
        <taxon>Batrachia</taxon>
        <taxon>Caudata</taxon>
        <taxon>Salamandroidea</taxon>
        <taxon>Salamandridae</taxon>
        <taxon>Pleurodelinae</taxon>
        <taxon>Pleurodeles</taxon>
    </lineage>
</organism>
<accession>A0AAV7KRR9</accession>
<reference evidence="2" key="1">
    <citation type="journal article" date="2022" name="bioRxiv">
        <title>Sequencing and chromosome-scale assembly of the giantPleurodeles waltlgenome.</title>
        <authorList>
            <person name="Brown T."/>
            <person name="Elewa A."/>
            <person name="Iarovenko S."/>
            <person name="Subramanian E."/>
            <person name="Araus A.J."/>
            <person name="Petzold A."/>
            <person name="Susuki M."/>
            <person name="Suzuki K.-i.T."/>
            <person name="Hayashi T."/>
            <person name="Toyoda A."/>
            <person name="Oliveira C."/>
            <person name="Osipova E."/>
            <person name="Leigh N.D."/>
            <person name="Simon A."/>
            <person name="Yun M.H."/>
        </authorList>
    </citation>
    <scope>NUCLEOTIDE SEQUENCE</scope>
    <source>
        <strain evidence="2">20211129_DDA</strain>
        <tissue evidence="2">Liver</tissue>
    </source>
</reference>
<evidence type="ECO:0000256" key="1">
    <source>
        <dbReference type="SAM" id="MobiDB-lite"/>
    </source>
</evidence>